<protein>
    <submittedName>
        <fullName evidence="1">Flavin-containing monooxygenase FMO [Phenylobacterium zucineum HLK1]</fullName>
    </submittedName>
</protein>
<dbReference type="PANTHER" id="PTHR42877:SF4">
    <property type="entry name" value="FAD_NAD(P)-BINDING DOMAIN-CONTAINING PROTEIN-RELATED"/>
    <property type="match status" value="1"/>
</dbReference>
<organism evidence="1 2">
    <name type="scientific">Mycobacterium shimoidei</name>
    <dbReference type="NCBI Taxonomy" id="29313"/>
    <lineage>
        <taxon>Bacteria</taxon>
        <taxon>Bacillati</taxon>
        <taxon>Actinomycetota</taxon>
        <taxon>Actinomycetes</taxon>
        <taxon>Mycobacteriales</taxon>
        <taxon>Mycobacteriaceae</taxon>
        <taxon>Mycobacterium</taxon>
    </lineage>
</organism>
<reference evidence="1 2" key="1">
    <citation type="submission" date="2018-05" db="EMBL/GenBank/DDBJ databases">
        <authorList>
            <consortium name="IHU Genomes"/>
        </authorList>
    </citation>
    <scope>NUCLEOTIDE SEQUENCE [LARGE SCALE GENOMIC DNA]</scope>
    <source>
        <strain evidence="1 2">P7336</strain>
    </source>
</reference>
<dbReference type="PANTHER" id="PTHR42877">
    <property type="entry name" value="L-ORNITHINE N(5)-MONOOXYGENASE-RELATED"/>
    <property type="match status" value="1"/>
</dbReference>
<keyword evidence="1" id="KW-0503">Monooxygenase</keyword>
<keyword evidence="1" id="KW-0560">Oxidoreductase</keyword>
<dbReference type="PRINTS" id="PR00419">
    <property type="entry name" value="ADXRDTASE"/>
</dbReference>
<dbReference type="Gene3D" id="3.50.50.60">
    <property type="entry name" value="FAD/NAD(P)-binding domain"/>
    <property type="match status" value="2"/>
</dbReference>
<dbReference type="AlphaFoldDB" id="A0A375YTY0"/>
<dbReference type="STRING" id="29313.BHQ16_18530"/>
<dbReference type="Proteomes" id="UP000252015">
    <property type="component" value="Unassembled WGS sequence"/>
</dbReference>
<dbReference type="Pfam" id="PF13738">
    <property type="entry name" value="Pyr_redox_3"/>
    <property type="match status" value="1"/>
</dbReference>
<dbReference type="InterPro" id="IPR036188">
    <property type="entry name" value="FAD/NAD-bd_sf"/>
</dbReference>
<proteinExistence type="predicted"/>
<evidence type="ECO:0000313" key="2">
    <source>
        <dbReference type="Proteomes" id="UP000252015"/>
    </source>
</evidence>
<accession>A0A375YTY0</accession>
<dbReference type="InterPro" id="IPR051209">
    <property type="entry name" value="FAD-bind_Monooxygenase_sf"/>
</dbReference>
<dbReference type="EMBL" id="UEGW01000001">
    <property type="protein sequence ID" value="SRX92272.1"/>
    <property type="molecule type" value="Genomic_DNA"/>
</dbReference>
<gene>
    <name evidence="1" type="ORF">MSP7336_00497</name>
</gene>
<sequence>MRVVVVGAGMAGVLAAIKLRDAGFTDVTVYEKADRLGGTWRENTYPGIACDVPAHLYSYTFAPNPEWSHMFAPGAEILAYFENVARRYGVAGLIRYGHEVRRLQYDGNRWCIQTSTSERDEADVVIAATGVLHHPRYPDIDGLKEFAGRVFHSARWDHGAALAGARLGVVGTGSSAVQIVGAVVDTVAELDLFQRTPQWILPVDNPPISEEDRARYRENTSMLKALRNALNTNFVQNFADVVVDADSPQLKVLQKMCRANLEDNVKDPLLREKLRPDYRVGCKRLVVSPNFYTAIQRPNAHLIAEHIDRVEAAGVRTKDGVLHRLDVLVLATGFRVDRFLRPIEVVGRGGVRLDDAWAERPVAYLSVSVPDFPNLFMLNGPNGPVGNFSLIDAAEAQIGYLIQLIELLRDGTRRQISASHQATARFEAERVQAAKQTVWMSGCRSWYLDDRGIPAAWPWRFSRFREVMQRPVLADYELI</sequence>
<dbReference type="SUPFAM" id="SSF51905">
    <property type="entry name" value="FAD/NAD(P)-binding domain"/>
    <property type="match status" value="3"/>
</dbReference>
<name>A0A375YTY0_MYCSH</name>
<keyword evidence="2" id="KW-1185">Reference proteome</keyword>
<dbReference type="GO" id="GO:0004497">
    <property type="term" value="F:monooxygenase activity"/>
    <property type="evidence" value="ECO:0007669"/>
    <property type="project" value="UniProtKB-KW"/>
</dbReference>
<dbReference type="RefSeq" id="WP_113962974.1">
    <property type="nucleotide sequence ID" value="NZ_UEGW01000001.1"/>
</dbReference>
<evidence type="ECO:0000313" key="1">
    <source>
        <dbReference type="EMBL" id="SRX92272.1"/>
    </source>
</evidence>